<feature type="region of interest" description="Disordered" evidence="1">
    <location>
        <begin position="145"/>
        <end position="228"/>
    </location>
</feature>
<reference evidence="2" key="2">
    <citation type="submission" date="2022-10" db="EMBL/GenBank/DDBJ databases">
        <authorList>
            <consortium name="ENA_rothamsted_submissions"/>
            <consortium name="culmorum"/>
            <person name="King R."/>
        </authorList>
    </citation>
    <scope>NUCLEOTIDE SEQUENCE</scope>
</reference>
<evidence type="ECO:0000313" key="3">
    <source>
        <dbReference type="Proteomes" id="UP001153714"/>
    </source>
</evidence>
<dbReference type="EMBL" id="OU893337">
    <property type="protein sequence ID" value="CAG9793904.1"/>
    <property type="molecule type" value="Genomic_DNA"/>
</dbReference>
<sequence>MKKQCSSGLHRLHRCSACRWLRCGTYRITARPQFRVKLAACGGRAGGSGAERRSRNSVRVRSYALGSGAPVAVRPRARTRVASPAVSTPDEYPGDKASSTVLGVVVRISVVRGPRTASSALPARWPPCSGGGAWRCCGWSRSARLPPAHPASARRRRPPPAPRKMRRRRPLARSRPLTPPSYRRRHRPRRPTRQRPPRGLKEERGVRGNVAWHEDVGYQGETPRHPTP</sequence>
<reference evidence="2" key="1">
    <citation type="submission" date="2021-12" db="EMBL/GenBank/DDBJ databases">
        <authorList>
            <person name="King R."/>
        </authorList>
    </citation>
    <scope>NUCLEOTIDE SEQUENCE</scope>
</reference>
<keyword evidence="3" id="KW-1185">Reference proteome</keyword>
<dbReference type="OrthoDB" id="7488368at2759"/>
<protein>
    <submittedName>
        <fullName evidence="2">Uncharacterized protein</fullName>
    </submittedName>
</protein>
<dbReference type="AlphaFoldDB" id="A0A9N9WGD8"/>
<evidence type="ECO:0000313" key="2">
    <source>
        <dbReference type="EMBL" id="CAG9793904.1"/>
    </source>
</evidence>
<dbReference type="Proteomes" id="UP001153714">
    <property type="component" value="Chromosome 6"/>
</dbReference>
<evidence type="ECO:0000256" key="1">
    <source>
        <dbReference type="SAM" id="MobiDB-lite"/>
    </source>
</evidence>
<gene>
    <name evidence="2" type="ORF">DIATSA_LOCUS11316</name>
</gene>
<name>A0A9N9WGD8_9NEOP</name>
<proteinExistence type="predicted"/>
<accession>A0A9N9WGD8</accession>
<feature type="compositionally biased region" description="Basic and acidic residues" evidence="1">
    <location>
        <begin position="199"/>
        <end position="216"/>
    </location>
</feature>
<organism evidence="2 3">
    <name type="scientific">Diatraea saccharalis</name>
    <name type="common">sugarcane borer</name>
    <dbReference type="NCBI Taxonomy" id="40085"/>
    <lineage>
        <taxon>Eukaryota</taxon>
        <taxon>Metazoa</taxon>
        <taxon>Ecdysozoa</taxon>
        <taxon>Arthropoda</taxon>
        <taxon>Hexapoda</taxon>
        <taxon>Insecta</taxon>
        <taxon>Pterygota</taxon>
        <taxon>Neoptera</taxon>
        <taxon>Endopterygota</taxon>
        <taxon>Lepidoptera</taxon>
        <taxon>Glossata</taxon>
        <taxon>Ditrysia</taxon>
        <taxon>Pyraloidea</taxon>
        <taxon>Crambidae</taxon>
        <taxon>Crambinae</taxon>
        <taxon>Diatraea</taxon>
    </lineage>
</organism>
<feature type="compositionally biased region" description="Basic residues" evidence="1">
    <location>
        <begin position="182"/>
        <end position="198"/>
    </location>
</feature>
<feature type="compositionally biased region" description="Basic residues" evidence="1">
    <location>
        <begin position="152"/>
        <end position="172"/>
    </location>
</feature>